<dbReference type="EMBL" id="PVXP01000009">
    <property type="protein sequence ID" value="PRR85988.1"/>
    <property type="molecule type" value="Genomic_DNA"/>
</dbReference>
<comment type="caution">
    <text evidence="1">The sequence shown here is derived from an EMBL/GenBank/DDBJ whole genome shotgun (WGS) entry which is preliminary data.</text>
</comment>
<reference evidence="1 2" key="1">
    <citation type="submission" date="2018-03" db="EMBL/GenBank/DDBJ databases">
        <title>Genome sequence of Clostridium luticellarii DSM 29923.</title>
        <authorList>
            <person name="Poehlein A."/>
            <person name="Daniel R."/>
        </authorList>
    </citation>
    <scope>NUCLEOTIDE SEQUENCE [LARGE SCALE GENOMIC DNA]</scope>
    <source>
        <strain evidence="1 2">DSM 29923</strain>
    </source>
</reference>
<evidence type="ECO:0000313" key="1">
    <source>
        <dbReference type="EMBL" id="PRR85988.1"/>
    </source>
</evidence>
<dbReference type="Proteomes" id="UP000237798">
    <property type="component" value="Unassembled WGS sequence"/>
</dbReference>
<accession>A0A2T0BQ36</accession>
<organism evidence="1 2">
    <name type="scientific">Clostridium luticellarii</name>
    <dbReference type="NCBI Taxonomy" id="1691940"/>
    <lineage>
        <taxon>Bacteria</taxon>
        <taxon>Bacillati</taxon>
        <taxon>Bacillota</taxon>
        <taxon>Clostridia</taxon>
        <taxon>Eubacteriales</taxon>
        <taxon>Clostridiaceae</taxon>
        <taxon>Clostridium</taxon>
    </lineage>
</organism>
<sequence length="53" mass="6531">MEKLTAKQKAEMTYNMLQKRKIKKAKEKENMVFEVVGESVKRCNKRRRIRCRW</sequence>
<dbReference type="RefSeq" id="WP_158255877.1">
    <property type="nucleotide sequence ID" value="NZ_PVXP01000009.1"/>
</dbReference>
<proteinExistence type="predicted"/>
<protein>
    <submittedName>
        <fullName evidence="1">Uncharacterized protein</fullName>
    </submittedName>
</protein>
<keyword evidence="2" id="KW-1185">Reference proteome</keyword>
<dbReference type="AlphaFoldDB" id="A0A2T0BQ36"/>
<name>A0A2T0BQ36_9CLOT</name>
<evidence type="ECO:0000313" key="2">
    <source>
        <dbReference type="Proteomes" id="UP000237798"/>
    </source>
</evidence>
<gene>
    <name evidence="1" type="ORF">CLLU_10160</name>
</gene>